<evidence type="ECO:0000256" key="7">
    <source>
        <dbReference type="ARBA" id="ARBA00022824"/>
    </source>
</evidence>
<dbReference type="InterPro" id="IPR002401">
    <property type="entry name" value="Cyt_P450_E_grp-I"/>
</dbReference>
<keyword evidence="10 13" id="KW-0408">Iron</keyword>
<keyword evidence="6 13" id="KW-0479">Metal-binding</keyword>
<dbReference type="GO" id="GO:0005506">
    <property type="term" value="F:iron ion binding"/>
    <property type="evidence" value="ECO:0007669"/>
    <property type="project" value="InterPro"/>
</dbReference>
<evidence type="ECO:0000256" key="14">
    <source>
        <dbReference type="RuleBase" id="RU000461"/>
    </source>
</evidence>
<protein>
    <recommendedName>
        <fullName evidence="19">Cytochrome P450</fullName>
    </recommendedName>
</protein>
<dbReference type="Pfam" id="PF00067">
    <property type="entry name" value="p450"/>
    <property type="match status" value="1"/>
</dbReference>
<evidence type="ECO:0000256" key="13">
    <source>
        <dbReference type="PIRSR" id="PIRSR602401-1"/>
    </source>
</evidence>
<evidence type="ECO:0000313" key="18">
    <source>
        <dbReference type="Proteomes" id="UP000677054"/>
    </source>
</evidence>
<dbReference type="PRINTS" id="PR00385">
    <property type="entry name" value="P450"/>
</dbReference>
<dbReference type="InterPro" id="IPR017972">
    <property type="entry name" value="Cyt_P450_CS"/>
</dbReference>
<keyword evidence="5 13" id="KW-0349">Heme</keyword>
<evidence type="ECO:0000256" key="3">
    <source>
        <dbReference type="ARBA" id="ARBA00004406"/>
    </source>
</evidence>
<dbReference type="InterPro" id="IPR050476">
    <property type="entry name" value="Insect_CytP450_Detox"/>
</dbReference>
<feature type="chain" id="PRO_5036209191" description="Cytochrome P450" evidence="16">
    <location>
        <begin position="22"/>
        <end position="579"/>
    </location>
</feature>
<evidence type="ECO:0000256" key="10">
    <source>
        <dbReference type="ARBA" id="ARBA00023004"/>
    </source>
</evidence>
<dbReference type="PANTHER" id="PTHR24292">
    <property type="entry name" value="CYTOCHROME P450"/>
    <property type="match status" value="1"/>
</dbReference>
<keyword evidence="9 14" id="KW-0560">Oxidoreductase</keyword>
<evidence type="ECO:0008006" key="19">
    <source>
        <dbReference type="Google" id="ProtNLM"/>
    </source>
</evidence>
<dbReference type="Gene3D" id="1.10.630.10">
    <property type="entry name" value="Cytochrome P450"/>
    <property type="match status" value="1"/>
</dbReference>
<evidence type="ECO:0000256" key="11">
    <source>
        <dbReference type="ARBA" id="ARBA00023033"/>
    </source>
</evidence>
<dbReference type="Proteomes" id="UP000677054">
    <property type="component" value="Unassembled WGS sequence"/>
</dbReference>
<evidence type="ECO:0000256" key="9">
    <source>
        <dbReference type="ARBA" id="ARBA00023002"/>
    </source>
</evidence>
<reference evidence="17" key="1">
    <citation type="submission" date="2020-11" db="EMBL/GenBank/DDBJ databases">
        <authorList>
            <person name="Tran Van P."/>
        </authorList>
    </citation>
    <scope>NUCLEOTIDE SEQUENCE</scope>
</reference>
<comment type="subcellular location">
    <subcellularLocation>
        <location evidence="3">Endoplasmic reticulum membrane</location>
        <topology evidence="3">Peripheral membrane protein</topology>
    </subcellularLocation>
    <subcellularLocation>
        <location evidence="2">Microsome membrane</location>
        <topology evidence="2">Peripheral membrane protein</topology>
    </subcellularLocation>
</comment>
<evidence type="ECO:0000256" key="2">
    <source>
        <dbReference type="ARBA" id="ARBA00004174"/>
    </source>
</evidence>
<keyword evidence="15" id="KW-0812">Transmembrane</keyword>
<evidence type="ECO:0000256" key="12">
    <source>
        <dbReference type="ARBA" id="ARBA00023136"/>
    </source>
</evidence>
<keyword evidence="15" id="KW-1133">Transmembrane helix</keyword>
<evidence type="ECO:0000313" key="17">
    <source>
        <dbReference type="EMBL" id="CAD7245025.1"/>
    </source>
</evidence>
<dbReference type="OrthoDB" id="2789670at2759"/>
<comment type="cofactor">
    <cofactor evidence="1 13">
        <name>heme</name>
        <dbReference type="ChEBI" id="CHEBI:30413"/>
    </cofactor>
</comment>
<gene>
    <name evidence="17" type="ORF">DSTB1V02_LOCUS4903</name>
</gene>
<dbReference type="EMBL" id="CAJPEV010000761">
    <property type="protein sequence ID" value="CAG0888302.1"/>
    <property type="molecule type" value="Genomic_DNA"/>
</dbReference>
<dbReference type="GO" id="GO:0004497">
    <property type="term" value="F:monooxygenase activity"/>
    <property type="evidence" value="ECO:0007669"/>
    <property type="project" value="UniProtKB-KW"/>
</dbReference>
<organism evidence="17">
    <name type="scientific">Darwinula stevensoni</name>
    <dbReference type="NCBI Taxonomy" id="69355"/>
    <lineage>
        <taxon>Eukaryota</taxon>
        <taxon>Metazoa</taxon>
        <taxon>Ecdysozoa</taxon>
        <taxon>Arthropoda</taxon>
        <taxon>Crustacea</taxon>
        <taxon>Oligostraca</taxon>
        <taxon>Ostracoda</taxon>
        <taxon>Podocopa</taxon>
        <taxon>Podocopida</taxon>
        <taxon>Darwinulocopina</taxon>
        <taxon>Darwinuloidea</taxon>
        <taxon>Darwinulidae</taxon>
        <taxon>Darwinula</taxon>
    </lineage>
</organism>
<dbReference type="CDD" id="cd11055">
    <property type="entry name" value="CYP3A-like"/>
    <property type="match status" value="1"/>
</dbReference>
<dbReference type="FunFam" id="1.10.630.10:FF:000042">
    <property type="entry name" value="Cytochrome P450"/>
    <property type="match status" value="1"/>
</dbReference>
<dbReference type="InterPro" id="IPR036396">
    <property type="entry name" value="Cyt_P450_sf"/>
</dbReference>
<evidence type="ECO:0000256" key="16">
    <source>
        <dbReference type="SAM" id="SignalP"/>
    </source>
</evidence>
<feature type="transmembrane region" description="Helical" evidence="15">
    <location>
        <begin position="229"/>
        <end position="255"/>
    </location>
</feature>
<evidence type="ECO:0000256" key="8">
    <source>
        <dbReference type="ARBA" id="ARBA00022848"/>
    </source>
</evidence>
<keyword evidence="7" id="KW-0256">Endoplasmic reticulum</keyword>
<keyword evidence="8" id="KW-0492">Microsome</keyword>
<dbReference type="GO" id="GO:0020037">
    <property type="term" value="F:heme binding"/>
    <property type="evidence" value="ECO:0007669"/>
    <property type="project" value="InterPro"/>
</dbReference>
<evidence type="ECO:0000256" key="4">
    <source>
        <dbReference type="ARBA" id="ARBA00010617"/>
    </source>
</evidence>
<evidence type="ECO:0000256" key="6">
    <source>
        <dbReference type="ARBA" id="ARBA00022723"/>
    </source>
</evidence>
<feature type="signal peptide" evidence="16">
    <location>
        <begin position="1"/>
        <end position="21"/>
    </location>
</feature>
<keyword evidence="11 14" id="KW-0503">Monooxygenase</keyword>
<keyword evidence="18" id="KW-1185">Reference proteome</keyword>
<dbReference type="EMBL" id="LR900278">
    <property type="protein sequence ID" value="CAD7245025.1"/>
    <property type="molecule type" value="Genomic_DNA"/>
</dbReference>
<sequence length="579" mass="65420">MLAILLACLLVLFAFLYRKISHDFDYFSKQRIPTEKPVHHIVGNLWNFWKQVPLVPDFIFLSKCLPVLRSSGVLVYDSRSFEGNRPAWNIADPDLIREIGIKEFDHFTDRRIFFPLRDPTLSKMLVLLKGEEWKNVRSSVSPVFSSGKIKKMSLLMESCGEALVEQLRKAIQKSQGVVNIRDQFGAYTLNVIATCAFGTKLESLGEENDPFTRNARKFLADNPVAGTPFFIIPFVFPSLMNVGLNVMPMAPLYFFRDLIRDIMKQRKAERNERGDALDAMLEQAEKEKQEGGAEAQIVMTDDVITAQSILFFGAGFDTTAAMMTFLTYSLALHPDIQDRVHQEIEKNIQEHGGINHEMINACVYLEQVVQETLRLYPPNSRLERECTKDCIINGMEFKKGDFVFIPVNAVHSSRDYYPDPEVFDPERFSPEKKSSIVTGAFIPFGIGPRNCIGMRFALEEGKLALCHLIHSFRILKCPETPSAAGKERTSIAHIASDAINATDSKDALRKLSGKASLWTDHLCGEDTACLMPFLQVQSGRRRVDLIFSRKGVPMEWAAGVFGTVPHKKTPVKVKLESRL</sequence>
<keyword evidence="16" id="KW-0732">Signal</keyword>
<dbReference type="SUPFAM" id="SSF48264">
    <property type="entry name" value="Cytochrome P450"/>
    <property type="match status" value="1"/>
</dbReference>
<dbReference type="InterPro" id="IPR001128">
    <property type="entry name" value="Cyt_P450"/>
</dbReference>
<dbReference type="AlphaFoldDB" id="A0A7R8XD55"/>
<comment type="similarity">
    <text evidence="4 14">Belongs to the cytochrome P450 family.</text>
</comment>
<dbReference type="PRINTS" id="PR00463">
    <property type="entry name" value="EP450I"/>
</dbReference>
<evidence type="ECO:0000256" key="15">
    <source>
        <dbReference type="SAM" id="Phobius"/>
    </source>
</evidence>
<dbReference type="GO" id="GO:0005789">
    <property type="term" value="C:endoplasmic reticulum membrane"/>
    <property type="evidence" value="ECO:0007669"/>
    <property type="project" value="UniProtKB-SubCell"/>
</dbReference>
<dbReference type="GO" id="GO:0016705">
    <property type="term" value="F:oxidoreductase activity, acting on paired donors, with incorporation or reduction of molecular oxygen"/>
    <property type="evidence" value="ECO:0007669"/>
    <property type="project" value="InterPro"/>
</dbReference>
<name>A0A7R8XD55_9CRUS</name>
<keyword evidence="12 15" id="KW-0472">Membrane</keyword>
<dbReference type="PROSITE" id="PS00086">
    <property type="entry name" value="CYTOCHROME_P450"/>
    <property type="match status" value="1"/>
</dbReference>
<feature type="binding site" description="axial binding residue" evidence="13">
    <location>
        <position position="451"/>
    </location>
    <ligand>
        <name>heme</name>
        <dbReference type="ChEBI" id="CHEBI:30413"/>
    </ligand>
    <ligandPart>
        <name>Fe</name>
        <dbReference type="ChEBI" id="CHEBI:18248"/>
    </ligandPart>
</feature>
<evidence type="ECO:0000256" key="1">
    <source>
        <dbReference type="ARBA" id="ARBA00001971"/>
    </source>
</evidence>
<dbReference type="PANTHER" id="PTHR24292:SF54">
    <property type="entry name" value="CYP9F3-RELATED"/>
    <property type="match status" value="1"/>
</dbReference>
<accession>A0A7R8XD55</accession>
<proteinExistence type="inferred from homology"/>
<evidence type="ECO:0000256" key="5">
    <source>
        <dbReference type="ARBA" id="ARBA00022617"/>
    </source>
</evidence>